<accession>A0AAQ3NNI0</accession>
<proteinExistence type="predicted"/>
<dbReference type="EMBL" id="CP144696">
    <property type="protein sequence ID" value="WVZ11618.1"/>
    <property type="molecule type" value="Genomic_DNA"/>
</dbReference>
<reference evidence="1 2" key="1">
    <citation type="journal article" date="2023" name="Life. Sci Alliance">
        <title>Evolutionary insights into 3D genome organization and epigenetic landscape of Vigna mungo.</title>
        <authorList>
            <person name="Junaid A."/>
            <person name="Singh B."/>
            <person name="Bhatia S."/>
        </authorList>
    </citation>
    <scope>NUCLEOTIDE SEQUENCE [LARGE SCALE GENOMIC DNA]</scope>
    <source>
        <strain evidence="1">Urdbean</strain>
    </source>
</reference>
<evidence type="ECO:0000313" key="2">
    <source>
        <dbReference type="Proteomes" id="UP001374535"/>
    </source>
</evidence>
<dbReference type="AlphaFoldDB" id="A0AAQ3NNI0"/>
<name>A0AAQ3NNI0_VIGMU</name>
<keyword evidence="2" id="KW-1185">Reference proteome</keyword>
<gene>
    <name evidence="1" type="ORF">V8G54_016148</name>
</gene>
<protein>
    <submittedName>
        <fullName evidence="1">Uncharacterized protein</fullName>
    </submittedName>
</protein>
<sequence length="182" mass="20781">MFTILAISLTNTRSPTISPLTINPHLLHTGNAWKHLTFSYHFTQISTKENAERERKYLAAHLVTRDGDEEEVRLIGVVGAEVTLSDVLKEIALAGVLPSELPRRLVERVGIPIRVYIHLELLLHLLVVELEHTRRVKRVRIQFFFFSSSTLLFFPGSRRVVEFRDGELGNLEQKGNEESGEK</sequence>
<dbReference type="Proteomes" id="UP001374535">
    <property type="component" value="Chromosome 5"/>
</dbReference>
<evidence type="ECO:0000313" key="1">
    <source>
        <dbReference type="EMBL" id="WVZ11618.1"/>
    </source>
</evidence>
<organism evidence="1 2">
    <name type="scientific">Vigna mungo</name>
    <name type="common">Black gram</name>
    <name type="synonym">Phaseolus mungo</name>
    <dbReference type="NCBI Taxonomy" id="3915"/>
    <lineage>
        <taxon>Eukaryota</taxon>
        <taxon>Viridiplantae</taxon>
        <taxon>Streptophyta</taxon>
        <taxon>Embryophyta</taxon>
        <taxon>Tracheophyta</taxon>
        <taxon>Spermatophyta</taxon>
        <taxon>Magnoliopsida</taxon>
        <taxon>eudicotyledons</taxon>
        <taxon>Gunneridae</taxon>
        <taxon>Pentapetalae</taxon>
        <taxon>rosids</taxon>
        <taxon>fabids</taxon>
        <taxon>Fabales</taxon>
        <taxon>Fabaceae</taxon>
        <taxon>Papilionoideae</taxon>
        <taxon>50 kb inversion clade</taxon>
        <taxon>NPAAA clade</taxon>
        <taxon>indigoferoid/millettioid clade</taxon>
        <taxon>Phaseoleae</taxon>
        <taxon>Vigna</taxon>
    </lineage>
</organism>